<proteinExistence type="predicted"/>
<dbReference type="SMART" id="SM00710">
    <property type="entry name" value="PbH1"/>
    <property type="match status" value="7"/>
</dbReference>
<evidence type="ECO:0000256" key="1">
    <source>
        <dbReference type="SAM" id="SignalP"/>
    </source>
</evidence>
<dbReference type="Gene3D" id="2.60.40.10">
    <property type="entry name" value="Immunoglobulins"/>
    <property type="match status" value="3"/>
</dbReference>
<sequence length="1737" mass="181697">MEYKKLKIQSHNPKTLTSALFLFVSSALMIPSVNALTLTVTGADNAVNPVVETPLTGYRWLIEEDGTYHVPLNADGTVQRAAGVPVIDPNWQVGADGVTGTADDRNTVSVSFHQSYAPVVAKGTEGVDEFPPTCSADVTGPCLDSTKNYFISVLPADGYSIGGAPLKAGKEEVTVFVNRNPIPTTQITVFVHADTAPINNVWDLGEQGLSGFAIILEDAGGKYGASAGIQSLDAFGNPLCTSYEYTDANNNGTHDAGEQFVADATTGEPVVAVAGAGCLTGSDGRVTVRNLAPGKYGVIVVPPNAVETPADSGNFVSSNWVQTSTIEGTKLIDAWVKANEPAYFGEFGPPGPHVSVGFVPAGANKPYIDATVLTGGSTISGQVVNLHLSAPPDTAFYNGGPFPHTTPWVGLNLGAAGLGKGVYAARANEDGTFAIPNVPPGSYQLVVWDDNLDLLFSKNTVVVNSDAATQAVADGTCNALTSCNLGDVPVFQWFARMEHYVYNDENENGIWDSGEQPMIEQNVNLRFRDGTVYQAFATDGEGVAPFDQIFPFFSWLVAEVDFARFKATGMTSIVDDGGQINFGDPLTFGDVLNPQLQADGEYTRTELGPVLSQGFQAFLGQTNVIQWGKKAYAPGENGGISGMVMYAVTRAENDPELAAAEPWEPGIPRVTVNLYDITGTTLLATTETDSWDDSLPTDCQPGANRDIYVFRDAPADCYDGMRVWNQVRPGVFDGGYAFTDICEAGLVDGACAAESVIMPAGQYMVEVVPPYGYEVIKSQDRNVDFGDTYFPSPELLPAVCSGADYVVPAELSLFPGEPAPLAGTTLKNCDRKTVVLTDGANAAADFFLFTEVPIAGHFVGFILDDTANEFDPASPQFGEKYAPPFLPVSIRDWTGREISRTVSDEYGVYNALIPSTFTENLGQPSGISPNMLTTCMNAKTLPNGADDPLHNPQYSQFCYTFQYMPGSTTYLDTPVVPVAAFAGSDQNPLDCEYIAGTPKINSVSVPANGEGGGPYIPLDQQGNIVAGGIVIDSMGSRQVPNPAYGGVGSLAPKTVVRDYGFGGTQGTVTIGGVSVAIDNWSDGKIDATVAGVPAGAHQLVVTKADGTSTITGITVQVGLRNGSNVIAVTEGPGAIQDAINAAAANDLILIAPGTYNEMVVMWKPVQLQGWGEGSVTIDAIKTPFEKLAAWRRLVENLESRNVITRAPGQELGFGGIEPETFFTEEGAGVFVLARSNGNSSYSSPRNRGSRIDGMTITGADTGGGVVVNGYADFLDISNLRVVNNSAFFAGGVRVGHPMLSVQQNGNFSYSDSSNDNVRIHHNTITQNGGLDGAGGGVALHTGSDNYQVTDNFVCGNFTNASGAGIAHFGLSEDGLIQNNTVLFNENFNQGKSVNGGGILIAGLPAFGCPINPDTGLQDTACLTDPDQILSPGAGSVEINGNLIKGNSAGAGDGAGIRLSRINGQDVSVSNQGAVSFDYTVNVTNNIIVNNVAALSGGGISIQDAMGVNIVHNTIANNDITSTASGAFVPGAPEISVAQPGAGIISRAHSADLAGYLVSEEAVAGLAATNLVDNIIWHNRQFFWMSDTSQTPSVNGLCPDINGDSGLTCAGGNAPVYDDLAVGALPCTDCISSTTTGANPGFVSEYVNGNRNTTTLILEGTTSMQAPPAFDEGGNFIRLRYGPLTQTDTESGVLLGDYHIQSSSTALDAGSDAGILNDIDGEPRAAGIGFDIGADELQ</sequence>
<feature type="chain" id="PRO_5016587601" description="Rhamnogalacturonan lyase domain-containing protein" evidence="1">
    <location>
        <begin position="36"/>
        <end position="1737"/>
    </location>
</feature>
<organism evidence="3 4">
    <name type="scientific">endosymbiont of Galathealinum brachiosum</name>
    <dbReference type="NCBI Taxonomy" id="2200906"/>
    <lineage>
        <taxon>Bacteria</taxon>
        <taxon>Pseudomonadati</taxon>
        <taxon>Pseudomonadota</taxon>
        <taxon>Gammaproteobacteria</taxon>
        <taxon>sulfur-oxidizing symbionts</taxon>
    </lineage>
</organism>
<evidence type="ECO:0000313" key="3">
    <source>
        <dbReference type="EMBL" id="RDH85739.1"/>
    </source>
</evidence>
<dbReference type="Gene3D" id="2.60.40.1120">
    <property type="entry name" value="Carboxypeptidase-like, regulatory domain"/>
    <property type="match status" value="1"/>
</dbReference>
<dbReference type="InterPro" id="IPR012334">
    <property type="entry name" value="Pectin_lyas_fold"/>
</dbReference>
<dbReference type="InterPro" id="IPR011050">
    <property type="entry name" value="Pectin_lyase_fold/virulence"/>
</dbReference>
<dbReference type="Gene3D" id="2.160.20.10">
    <property type="entry name" value="Single-stranded right-handed beta-helix, Pectin lyase-like"/>
    <property type="match status" value="1"/>
</dbReference>
<reference evidence="3 4" key="1">
    <citation type="journal article" date="2018" name="ISME J.">
        <title>Endosymbiont genomes yield clues of tubeworm success.</title>
        <authorList>
            <person name="Li Y."/>
            <person name="Liles M.R."/>
            <person name="Halanych K.M."/>
        </authorList>
    </citation>
    <scope>NUCLEOTIDE SEQUENCE [LARGE SCALE GENOMIC DNA]</scope>
    <source>
        <strain evidence="3">A1464</strain>
    </source>
</reference>
<dbReference type="GO" id="GO:0030246">
    <property type="term" value="F:carbohydrate binding"/>
    <property type="evidence" value="ECO:0007669"/>
    <property type="project" value="InterPro"/>
</dbReference>
<dbReference type="InterPro" id="IPR029413">
    <property type="entry name" value="RG-lyase_II"/>
</dbReference>
<dbReference type="SUPFAM" id="SSF49452">
    <property type="entry name" value="Starch-binding domain-like"/>
    <property type="match status" value="1"/>
</dbReference>
<protein>
    <recommendedName>
        <fullName evidence="2">Rhamnogalacturonan lyase domain-containing protein</fullName>
    </recommendedName>
</protein>
<dbReference type="SUPFAM" id="SSF51126">
    <property type="entry name" value="Pectin lyase-like"/>
    <property type="match status" value="1"/>
</dbReference>
<dbReference type="EMBL" id="QFXC01000003">
    <property type="protein sequence ID" value="RDH85739.1"/>
    <property type="molecule type" value="Genomic_DNA"/>
</dbReference>
<dbReference type="Pfam" id="PF14686">
    <property type="entry name" value="fn3_3"/>
    <property type="match status" value="1"/>
</dbReference>
<dbReference type="Proteomes" id="UP000254266">
    <property type="component" value="Unassembled WGS sequence"/>
</dbReference>
<dbReference type="InterPro" id="IPR013784">
    <property type="entry name" value="Carb-bd-like_fold"/>
</dbReference>
<dbReference type="InterPro" id="IPR006626">
    <property type="entry name" value="PbH1"/>
</dbReference>
<feature type="signal peptide" evidence="1">
    <location>
        <begin position="1"/>
        <end position="35"/>
    </location>
</feature>
<gene>
    <name evidence="3" type="ORF">DIZ80_02090</name>
</gene>
<dbReference type="InterPro" id="IPR013783">
    <property type="entry name" value="Ig-like_fold"/>
</dbReference>
<keyword evidence="1" id="KW-0732">Signal</keyword>
<evidence type="ECO:0000313" key="4">
    <source>
        <dbReference type="Proteomes" id="UP000254266"/>
    </source>
</evidence>
<name>A0A370DLE8_9GAMM</name>
<keyword evidence="4" id="KW-1185">Reference proteome</keyword>
<evidence type="ECO:0000259" key="2">
    <source>
        <dbReference type="Pfam" id="PF14686"/>
    </source>
</evidence>
<comment type="caution">
    <text evidence="3">The sequence shown here is derived from an EMBL/GenBank/DDBJ whole genome shotgun (WGS) entry which is preliminary data.</text>
</comment>
<feature type="domain" description="Rhamnogalacturonan lyase" evidence="2">
    <location>
        <begin position="423"/>
        <end position="470"/>
    </location>
</feature>
<accession>A0A370DLE8</accession>